<evidence type="ECO:0000256" key="3">
    <source>
        <dbReference type="ARBA" id="ARBA00010418"/>
    </source>
</evidence>
<dbReference type="AlphaFoldDB" id="A0ABD1U756"/>
<comment type="catalytic activity">
    <reaction evidence="1">
        <text>Endotype eliminative cleavage of L-alpha-rhamnopyranosyl-(1-&gt;4)-alpha-D-galactopyranosyluronic acid bonds of rhamnogalacturonan I domains in ramified hairy regions of pectin leaving L-rhamnopyranose at the reducing end and 4-deoxy-4,5-unsaturated D-galactopyranosyluronic acid at the non-reducing end.</text>
        <dbReference type="EC" id="4.2.2.23"/>
    </reaction>
</comment>
<dbReference type="EC" id="4.2.2.23" evidence="4"/>
<dbReference type="Proteomes" id="UP001604277">
    <property type="component" value="Unassembled WGS sequence"/>
</dbReference>
<evidence type="ECO:0000256" key="8">
    <source>
        <dbReference type="SAM" id="SignalP"/>
    </source>
</evidence>
<keyword evidence="12" id="KW-1185">Reference proteome</keyword>
<feature type="signal peptide" evidence="8">
    <location>
        <begin position="1"/>
        <end position="25"/>
    </location>
</feature>
<dbReference type="InterPro" id="IPR029413">
    <property type="entry name" value="RG-lyase_II"/>
</dbReference>
<name>A0ABD1U756_9LAMI</name>
<evidence type="ECO:0000259" key="9">
    <source>
        <dbReference type="Pfam" id="PF14683"/>
    </source>
</evidence>
<dbReference type="CDD" id="cd10317">
    <property type="entry name" value="RGL4_C"/>
    <property type="match status" value="1"/>
</dbReference>
<evidence type="ECO:0000256" key="4">
    <source>
        <dbReference type="ARBA" id="ARBA00012437"/>
    </source>
</evidence>
<dbReference type="Gene3D" id="2.70.98.10">
    <property type="match status" value="1"/>
</dbReference>
<feature type="domain" description="Rhamnogalacturonan lyase" evidence="9">
    <location>
        <begin position="481"/>
        <end position="669"/>
    </location>
</feature>
<keyword evidence="7 11" id="KW-0456">Lyase</keyword>
<evidence type="ECO:0000313" key="12">
    <source>
        <dbReference type="Proteomes" id="UP001604277"/>
    </source>
</evidence>
<evidence type="ECO:0000256" key="6">
    <source>
        <dbReference type="ARBA" id="ARBA00022729"/>
    </source>
</evidence>
<proteinExistence type="inferred from homology"/>
<dbReference type="CDD" id="cd10316">
    <property type="entry name" value="RGL4_M"/>
    <property type="match status" value="1"/>
</dbReference>
<dbReference type="SUPFAM" id="SSF74650">
    <property type="entry name" value="Galactose mutarotase-like"/>
    <property type="match status" value="1"/>
</dbReference>
<accession>A0ABD1U756</accession>
<dbReference type="Pfam" id="PF14683">
    <property type="entry name" value="CBM-like"/>
    <property type="match status" value="1"/>
</dbReference>
<keyword evidence="6 8" id="KW-0732">Signal</keyword>
<dbReference type="GO" id="GO:0102210">
    <property type="term" value="F:rhamnogalacturonan endolyase activity"/>
    <property type="evidence" value="ECO:0007669"/>
    <property type="project" value="UniProtKB-EC"/>
</dbReference>
<dbReference type="InterPro" id="IPR010325">
    <property type="entry name" value="Rhamnogal_lyase"/>
</dbReference>
<feature type="chain" id="PRO_5044884247" description="rhamnogalacturonan endolyase" evidence="8">
    <location>
        <begin position="26"/>
        <end position="677"/>
    </location>
</feature>
<dbReference type="Pfam" id="PF14686">
    <property type="entry name" value="fn3_3"/>
    <property type="match status" value="1"/>
</dbReference>
<feature type="domain" description="Rhamnogalacturonan lyase" evidence="10">
    <location>
        <begin position="395"/>
        <end position="468"/>
    </location>
</feature>
<dbReference type="EMBL" id="JBFOLJ010000007">
    <property type="protein sequence ID" value="KAL2520824.1"/>
    <property type="molecule type" value="Genomic_DNA"/>
</dbReference>
<dbReference type="InterPro" id="IPR014718">
    <property type="entry name" value="GH-type_carb-bd"/>
</dbReference>
<comment type="caution">
    <text evidence="11">The sequence shown here is derived from an EMBL/GenBank/DDBJ whole genome shotgun (WGS) entry which is preliminary data.</text>
</comment>
<evidence type="ECO:0000256" key="2">
    <source>
        <dbReference type="ARBA" id="ARBA00004613"/>
    </source>
</evidence>
<dbReference type="GO" id="GO:0005576">
    <property type="term" value="C:extracellular region"/>
    <property type="evidence" value="ECO:0007669"/>
    <property type="project" value="UniProtKB-SubCell"/>
</dbReference>
<dbReference type="Pfam" id="PF06045">
    <property type="entry name" value="Rhamnogal_lyase"/>
    <property type="match status" value="1"/>
</dbReference>
<dbReference type="InterPro" id="IPR029411">
    <property type="entry name" value="RG-lyase_III"/>
</dbReference>
<evidence type="ECO:0000259" key="10">
    <source>
        <dbReference type="Pfam" id="PF14686"/>
    </source>
</evidence>
<comment type="similarity">
    <text evidence="3">Belongs to the polysaccharide lyase 4 family.</text>
</comment>
<dbReference type="InterPro" id="IPR051850">
    <property type="entry name" value="Polysacch_Lyase_4"/>
</dbReference>
<dbReference type="PANTHER" id="PTHR32018:SF18">
    <property type="entry name" value="RHAMNOGALACTURONAN ENDOLYASE"/>
    <property type="match status" value="1"/>
</dbReference>
<evidence type="ECO:0000256" key="1">
    <source>
        <dbReference type="ARBA" id="ARBA00001324"/>
    </source>
</evidence>
<gene>
    <name evidence="11" type="ORF">Fot_24747</name>
</gene>
<dbReference type="PANTHER" id="PTHR32018">
    <property type="entry name" value="RHAMNOGALACTURONATE LYASE FAMILY PROTEIN"/>
    <property type="match status" value="1"/>
</dbReference>
<keyword evidence="5" id="KW-0964">Secreted</keyword>
<sequence>MEKARRYLFFGWLGIAFHLFLHVDCAVKTTKRYISPNGSTEAHMPFPALKLHKLNDRVVMDNGFVNLTLSSPSGMIVGIQYKEIKNILEYRFKESRRGYWDIVWSRPQKKKSFFDTLEGTNFRVIVETEDQIEVSFTKTWNSSLGDNVVPLNIDKRFIMLRGVSGFYSYGIMEHLKGWPDLNIDEARIAFKLNKDMFHYMAISDDRQRMMPTDHDRTTGRALEYKEAILLTNPHSPSFKHEVDDKYQYSCDNKDNLVHGWISTNPRVGFWIMTPSYEFRAGGPIKPDLTSHVGPTSLAIFFSSHYAGPSFRIALRDGEPWKKVLGPVFIYLNSDLGNTPNTVWADAKKQMIIETKKWPYDFPLSKDFPHANQRGAISGRLLVFDKYNNKELMPAKSANVGLAALGNLGSWQEETKGYQFWTQTDEMGYFTIRNVRASTYNLNAWVMGFIGDYKYNIDIVIKPGSQIQLGDLVYKPPRNGPTLWEIGIPDRTAAEFYVPDPAPGLMTQLSIKHVEKFRQYGLWDRYTDLYPNQDLIYIVGISDYRYDWFFAHVNRKISENNYQPTTWKISFDLTNVIRTGSYTLRLALASATYAEIQVRINNSNAPRPDFTTKRIGKDNAIARHGIHGLYLLYSINIRGTQLVNGTNTIYLKQSRGGSPLIGVMYDYIRLEGPPVAKY</sequence>
<evidence type="ECO:0000256" key="7">
    <source>
        <dbReference type="ARBA" id="ARBA00023239"/>
    </source>
</evidence>
<dbReference type="InterPro" id="IPR008979">
    <property type="entry name" value="Galactose-bd-like_sf"/>
</dbReference>
<dbReference type="CDD" id="cd10320">
    <property type="entry name" value="RGL4_N"/>
    <property type="match status" value="1"/>
</dbReference>
<organism evidence="11 12">
    <name type="scientific">Forsythia ovata</name>
    <dbReference type="NCBI Taxonomy" id="205694"/>
    <lineage>
        <taxon>Eukaryota</taxon>
        <taxon>Viridiplantae</taxon>
        <taxon>Streptophyta</taxon>
        <taxon>Embryophyta</taxon>
        <taxon>Tracheophyta</taxon>
        <taxon>Spermatophyta</taxon>
        <taxon>Magnoliopsida</taxon>
        <taxon>eudicotyledons</taxon>
        <taxon>Gunneridae</taxon>
        <taxon>Pentapetalae</taxon>
        <taxon>asterids</taxon>
        <taxon>lamiids</taxon>
        <taxon>Lamiales</taxon>
        <taxon>Oleaceae</taxon>
        <taxon>Forsythieae</taxon>
        <taxon>Forsythia</taxon>
    </lineage>
</organism>
<evidence type="ECO:0000256" key="5">
    <source>
        <dbReference type="ARBA" id="ARBA00022525"/>
    </source>
</evidence>
<dbReference type="SUPFAM" id="SSF49452">
    <property type="entry name" value="Starch-binding domain-like"/>
    <property type="match status" value="1"/>
</dbReference>
<dbReference type="SUPFAM" id="SSF49785">
    <property type="entry name" value="Galactose-binding domain-like"/>
    <property type="match status" value="1"/>
</dbReference>
<comment type="subcellular location">
    <subcellularLocation>
        <location evidence="2">Secreted</location>
    </subcellularLocation>
</comment>
<dbReference type="InterPro" id="IPR011013">
    <property type="entry name" value="Gal_mutarotase_sf_dom"/>
</dbReference>
<dbReference type="InterPro" id="IPR013784">
    <property type="entry name" value="Carb-bd-like_fold"/>
</dbReference>
<reference evidence="12" key="1">
    <citation type="submission" date="2024-07" db="EMBL/GenBank/DDBJ databases">
        <title>Two chromosome-level genome assemblies of Korean endemic species Abeliophyllum distichum and Forsythia ovata (Oleaceae).</title>
        <authorList>
            <person name="Jang H."/>
        </authorList>
    </citation>
    <scope>NUCLEOTIDE SEQUENCE [LARGE SCALE GENOMIC DNA]</scope>
</reference>
<dbReference type="Gene3D" id="2.60.120.260">
    <property type="entry name" value="Galactose-binding domain-like"/>
    <property type="match status" value="1"/>
</dbReference>
<protein>
    <recommendedName>
        <fullName evidence="4">rhamnogalacturonan endolyase</fullName>
        <ecNumber evidence="4">4.2.2.23</ecNumber>
    </recommendedName>
</protein>
<evidence type="ECO:0000313" key="11">
    <source>
        <dbReference type="EMBL" id="KAL2520824.1"/>
    </source>
</evidence>
<dbReference type="Gene3D" id="2.60.40.1120">
    <property type="entry name" value="Carboxypeptidase-like, regulatory domain"/>
    <property type="match status" value="1"/>
</dbReference>